<dbReference type="OrthoDB" id="9892605at2"/>
<gene>
    <name evidence="2" type="ORF">SAMN02745135_02509</name>
</gene>
<accession>A0A1M5WJ66</accession>
<reference evidence="3" key="1">
    <citation type="submission" date="2016-11" db="EMBL/GenBank/DDBJ databases">
        <authorList>
            <person name="Varghese N."/>
            <person name="Submissions S."/>
        </authorList>
    </citation>
    <scope>NUCLEOTIDE SEQUENCE [LARGE SCALE GENOMIC DNA]</scope>
    <source>
        <strain evidence="3">DSM 13643</strain>
    </source>
</reference>
<dbReference type="SUPFAM" id="SSF82771">
    <property type="entry name" value="GIY-YIG endonuclease"/>
    <property type="match status" value="1"/>
</dbReference>
<organism evidence="2 3">
    <name type="scientific">Caloranaerobacter azorensis DSM 13643</name>
    <dbReference type="NCBI Taxonomy" id="1121264"/>
    <lineage>
        <taxon>Bacteria</taxon>
        <taxon>Bacillati</taxon>
        <taxon>Bacillota</taxon>
        <taxon>Tissierellia</taxon>
        <taxon>Tissierellales</taxon>
        <taxon>Thermohalobacteraceae</taxon>
        <taxon>Caloranaerobacter</taxon>
    </lineage>
</organism>
<evidence type="ECO:0000313" key="2">
    <source>
        <dbReference type="EMBL" id="SHH87600.1"/>
    </source>
</evidence>
<evidence type="ECO:0000259" key="1">
    <source>
        <dbReference type="PROSITE" id="PS50164"/>
    </source>
</evidence>
<proteinExistence type="predicted"/>
<dbReference type="RefSeq" id="WP_073198026.1">
    <property type="nucleotide sequence ID" value="NZ_FQXO01000114.1"/>
</dbReference>
<dbReference type="PROSITE" id="PS50164">
    <property type="entry name" value="GIY_YIG"/>
    <property type="match status" value="1"/>
</dbReference>
<dbReference type="Gene3D" id="3.40.1440.10">
    <property type="entry name" value="GIY-YIG endonuclease"/>
    <property type="match status" value="1"/>
</dbReference>
<protein>
    <recommendedName>
        <fullName evidence="1">GIY-YIG domain-containing protein</fullName>
    </recommendedName>
</protein>
<name>A0A1M5WJ66_9FIRM</name>
<dbReference type="InterPro" id="IPR035901">
    <property type="entry name" value="GIY-YIG_endonuc_sf"/>
</dbReference>
<dbReference type="Proteomes" id="UP000183967">
    <property type="component" value="Unassembled WGS sequence"/>
</dbReference>
<dbReference type="InterPro" id="IPR000305">
    <property type="entry name" value="GIY-YIG_endonuc"/>
</dbReference>
<dbReference type="AlphaFoldDB" id="A0A1M5WJ66"/>
<evidence type="ECO:0000313" key="3">
    <source>
        <dbReference type="Proteomes" id="UP000183967"/>
    </source>
</evidence>
<keyword evidence="3" id="KW-1185">Reference proteome</keyword>
<feature type="domain" description="GIY-YIG" evidence="1">
    <location>
        <begin position="80"/>
        <end position="181"/>
    </location>
</feature>
<dbReference type="EMBL" id="FQXO01000114">
    <property type="protein sequence ID" value="SHH87600.1"/>
    <property type="molecule type" value="Genomic_DNA"/>
</dbReference>
<sequence length="206" mass="24782">MQIEYIRFVVEEVFLRNNYYKYGYISDIKEFKEIDDYANQVIEWLKNGSKKRWIGAIYKYIYEQQLDFLDYKNYEELTNQDNGVYVIADNKGDVLYIGKSDNKDFDLFSRLFDHLVPKRSEEYPNGQKKNNTPEIWNNDIKTGKNLKIFVCCNINFDPELLEIYLIARYKLKYGHTPKYNKDNAKPFSKKLLLNSIIDYTDFLMRL</sequence>